<evidence type="ECO:0000313" key="2">
    <source>
        <dbReference type="Proteomes" id="UP001597361"/>
    </source>
</evidence>
<dbReference type="Proteomes" id="UP001597361">
    <property type="component" value="Unassembled WGS sequence"/>
</dbReference>
<gene>
    <name evidence="1" type="ORF">ACFSKL_20855</name>
</gene>
<keyword evidence="2" id="KW-1185">Reference proteome</keyword>
<dbReference type="EMBL" id="JBHUHR010000046">
    <property type="protein sequence ID" value="MFD2037260.1"/>
    <property type="molecule type" value="Genomic_DNA"/>
</dbReference>
<comment type="caution">
    <text evidence="1">The sequence shown here is derived from an EMBL/GenBank/DDBJ whole genome shotgun (WGS) entry which is preliminary data.</text>
</comment>
<proteinExistence type="predicted"/>
<organism evidence="1 2">
    <name type="scientific">Belliella marina</name>
    <dbReference type="NCBI Taxonomy" id="1644146"/>
    <lineage>
        <taxon>Bacteria</taxon>
        <taxon>Pseudomonadati</taxon>
        <taxon>Bacteroidota</taxon>
        <taxon>Cytophagia</taxon>
        <taxon>Cytophagales</taxon>
        <taxon>Cyclobacteriaceae</taxon>
        <taxon>Belliella</taxon>
    </lineage>
</organism>
<name>A0ABW4VWI6_9BACT</name>
<sequence>MKTVEKIEKEMIHTLKFNKNEVLTSEEDVKKRWSNLFRAQALGNLLQSKVQITFETADQKTFQVNTTVWAVGQDFVTLKGGVHIPVNAILEVD</sequence>
<reference evidence="2" key="1">
    <citation type="journal article" date="2019" name="Int. J. Syst. Evol. Microbiol.">
        <title>The Global Catalogue of Microorganisms (GCM) 10K type strain sequencing project: providing services to taxonomists for standard genome sequencing and annotation.</title>
        <authorList>
            <consortium name="The Broad Institute Genomics Platform"/>
            <consortium name="The Broad Institute Genome Sequencing Center for Infectious Disease"/>
            <person name="Wu L."/>
            <person name="Ma J."/>
        </authorList>
    </citation>
    <scope>NUCLEOTIDE SEQUENCE [LARGE SCALE GENOMIC DNA]</scope>
    <source>
        <strain evidence="2">CGMCC 1.15180</strain>
    </source>
</reference>
<protein>
    <submittedName>
        <fullName evidence="1">Uncharacterized protein</fullName>
    </submittedName>
</protein>
<dbReference type="RefSeq" id="WP_376888983.1">
    <property type="nucleotide sequence ID" value="NZ_JBHUHR010000046.1"/>
</dbReference>
<evidence type="ECO:0000313" key="1">
    <source>
        <dbReference type="EMBL" id="MFD2037260.1"/>
    </source>
</evidence>
<accession>A0ABW4VWI6</accession>